<dbReference type="AlphaFoldDB" id="A0A9X2JYC2"/>
<name>A0A9X2JYC2_9MICO</name>
<keyword evidence="2" id="KW-1185">Reference proteome</keyword>
<sequence>MVSNRIAGFELRLPESWHVVPTEVPDQIEPWARSTAEALVGGAPAPERPDAMTEDVTDILAEQLADVAKAVVDTRIGGLQTAVLVRHPELGAVDAMVTVGATEDLALDAFAAQLQAIVESSEEHDFAFAGRVDGTSDAGQVTGLHSMISHFGDLGMEGTAVLEERVVLGVFPPGCADMVELTAIARSVGTFDDMPQEMLDLLAGLAVELEAA</sequence>
<protein>
    <submittedName>
        <fullName evidence="1">Uncharacterized protein</fullName>
    </submittedName>
</protein>
<accession>A0A9X2JYC2</accession>
<evidence type="ECO:0000313" key="1">
    <source>
        <dbReference type="EMBL" id="MCP2267512.1"/>
    </source>
</evidence>
<gene>
    <name evidence="1" type="ORF">APR03_004892</name>
</gene>
<organism evidence="1 2">
    <name type="scientific">Promicromonospora thailandica</name>
    <dbReference type="NCBI Taxonomy" id="765201"/>
    <lineage>
        <taxon>Bacteria</taxon>
        <taxon>Bacillati</taxon>
        <taxon>Actinomycetota</taxon>
        <taxon>Actinomycetes</taxon>
        <taxon>Micrococcales</taxon>
        <taxon>Promicromonosporaceae</taxon>
        <taxon>Promicromonospora</taxon>
    </lineage>
</organism>
<reference evidence="1" key="1">
    <citation type="submission" date="2022-06" db="EMBL/GenBank/DDBJ databases">
        <title>Genomic Encyclopedia of Archaeal and Bacterial Type Strains, Phase II (KMG-II): from individual species to whole genera.</title>
        <authorList>
            <person name="Goeker M."/>
        </authorList>
    </citation>
    <scope>NUCLEOTIDE SEQUENCE</scope>
    <source>
        <strain evidence="1">DSM 26652</strain>
    </source>
</reference>
<proteinExistence type="predicted"/>
<comment type="caution">
    <text evidence="1">The sequence shown here is derived from an EMBL/GenBank/DDBJ whole genome shotgun (WGS) entry which is preliminary data.</text>
</comment>
<evidence type="ECO:0000313" key="2">
    <source>
        <dbReference type="Proteomes" id="UP001139493"/>
    </source>
</evidence>
<dbReference type="Proteomes" id="UP001139493">
    <property type="component" value="Unassembled WGS sequence"/>
</dbReference>
<dbReference type="EMBL" id="JAMTCS010000021">
    <property type="protein sequence ID" value="MCP2267512.1"/>
    <property type="molecule type" value="Genomic_DNA"/>
</dbReference>